<dbReference type="STRING" id="882082.SaccyDRAFT_1540"/>
<keyword evidence="3" id="KW-1185">Reference proteome</keyword>
<dbReference type="Pfam" id="PF05762">
    <property type="entry name" value="VWA_CoxE"/>
    <property type="match status" value="1"/>
</dbReference>
<dbReference type="eggNOG" id="COG3552">
    <property type="taxonomic scope" value="Bacteria"/>
</dbReference>
<dbReference type="PIRSF" id="PIRSF010256">
    <property type="entry name" value="CoxE_vWa"/>
    <property type="match status" value="1"/>
</dbReference>
<name>H5XFQ0_9PSEU</name>
<evidence type="ECO:0000313" key="3">
    <source>
        <dbReference type="Proteomes" id="UP000002791"/>
    </source>
</evidence>
<dbReference type="AlphaFoldDB" id="H5XFQ0"/>
<dbReference type="SUPFAM" id="SSF53300">
    <property type="entry name" value="vWA-like"/>
    <property type="match status" value="1"/>
</dbReference>
<dbReference type="Proteomes" id="UP000002791">
    <property type="component" value="Chromosome"/>
</dbReference>
<organism evidence="2 3">
    <name type="scientific">Saccharomonospora cyanea NA-134</name>
    <dbReference type="NCBI Taxonomy" id="882082"/>
    <lineage>
        <taxon>Bacteria</taxon>
        <taxon>Bacillati</taxon>
        <taxon>Actinomycetota</taxon>
        <taxon>Actinomycetes</taxon>
        <taxon>Pseudonocardiales</taxon>
        <taxon>Pseudonocardiaceae</taxon>
        <taxon>Saccharomonospora</taxon>
    </lineage>
</organism>
<reference evidence="2 3" key="1">
    <citation type="submission" date="2011-11" db="EMBL/GenBank/DDBJ databases">
        <title>The Noncontiguous Finished sequence of Saccharomonospora cyanea NA-134.</title>
        <authorList>
            <consortium name="US DOE Joint Genome Institute"/>
            <person name="Lucas S."/>
            <person name="Han J."/>
            <person name="Lapidus A."/>
            <person name="Cheng J.-F."/>
            <person name="Goodwin L."/>
            <person name="Pitluck S."/>
            <person name="Peters L."/>
            <person name="Ovchinnikova G."/>
            <person name="Lu M."/>
            <person name="Detter J.C."/>
            <person name="Han C."/>
            <person name="Tapia R."/>
            <person name="Land M."/>
            <person name="Hauser L."/>
            <person name="Kyrpides N."/>
            <person name="Ivanova N."/>
            <person name="Pagani I."/>
            <person name="Brambilla E.-M."/>
            <person name="Klenk H.-P."/>
            <person name="Woyke T."/>
        </authorList>
    </citation>
    <scope>NUCLEOTIDE SEQUENCE [LARGE SCALE GENOMIC DNA]</scope>
    <source>
        <strain evidence="2 3">NA-134</strain>
    </source>
</reference>
<dbReference type="Gene3D" id="3.40.50.410">
    <property type="entry name" value="von Willebrand factor, type A domain"/>
    <property type="match status" value="1"/>
</dbReference>
<feature type="region of interest" description="Disordered" evidence="1">
    <location>
        <begin position="1"/>
        <end position="30"/>
    </location>
</feature>
<dbReference type="InterPro" id="IPR008912">
    <property type="entry name" value="Uncharacterised_CoxE"/>
</dbReference>
<gene>
    <name evidence="2" type="ORF">SaccyDRAFT_1540</name>
</gene>
<evidence type="ECO:0000256" key="1">
    <source>
        <dbReference type="SAM" id="MobiDB-lite"/>
    </source>
</evidence>
<accession>H5XFQ0</accession>
<dbReference type="HOGENOM" id="CLU_042261_0_1_11"/>
<proteinExistence type="predicted"/>
<dbReference type="InterPro" id="IPR036465">
    <property type="entry name" value="vWFA_dom_sf"/>
</dbReference>
<evidence type="ECO:0000313" key="2">
    <source>
        <dbReference type="EMBL" id="EHR60442.1"/>
    </source>
</evidence>
<dbReference type="PANTHER" id="PTHR39338">
    <property type="entry name" value="BLL5662 PROTEIN-RELATED"/>
    <property type="match status" value="1"/>
</dbReference>
<sequence>MDLPFPEGDNGDMNTRAPHESGLDPGLDPGADPLTGLVGFAAALREAGVRCDAHRVQAYLDAVERVDVADPRQLYWAGRLALCSEPDDLPRYDEAFAAWFRDEPPVRQRNALPVPTQPRIAALVTQPAGAGEGSGTDERLSVAASDAEVLRHRDLAELTKAERRHLRELLDTLRPVPARRSSPRYRTARRGRLDASRTLRAMLADGGEPGRLVHSRRRTRPRRTVLLVDVSGSMKPYADALLRFTHVVVRASPADVEVFTLGTRLTRVTRQLRQRDPERAMLDAAGAVADFAGGTRLGETLRVFLDRWGQRGMARRATVVVFSDGWERGDTRLLGDQAARLRRLAHRVFWVNPHAGHEGYEPVQSGIAAVLPHVDRLLAGHSLATLERLLREIAHA</sequence>
<dbReference type="EMBL" id="CM001440">
    <property type="protein sequence ID" value="EHR60442.1"/>
    <property type="molecule type" value="Genomic_DNA"/>
</dbReference>
<protein>
    <submittedName>
        <fullName evidence="2">Protein containing von Willebrand factor type A (VWA) domain</fullName>
    </submittedName>
</protein>
<dbReference type="InterPro" id="IPR011195">
    <property type="entry name" value="UCP010256"/>
</dbReference>
<dbReference type="PANTHER" id="PTHR39338:SF6">
    <property type="entry name" value="BLL5662 PROTEIN"/>
    <property type="match status" value="1"/>
</dbReference>
<dbReference type="CDD" id="cd00198">
    <property type="entry name" value="vWFA"/>
    <property type="match status" value="1"/>
</dbReference>